<dbReference type="EMBL" id="PSUL01000029">
    <property type="protein sequence ID" value="PPF11955.1"/>
    <property type="molecule type" value="Genomic_DNA"/>
</dbReference>
<dbReference type="SUPFAM" id="SSF46785">
    <property type="entry name" value="Winged helix' DNA-binding domain"/>
    <property type="match status" value="1"/>
</dbReference>
<evidence type="ECO:0000313" key="4">
    <source>
        <dbReference type="Proteomes" id="UP000239698"/>
    </source>
</evidence>
<comment type="caution">
    <text evidence="1">The sequence shown here is derived from an EMBL/GenBank/DDBJ whole genome shotgun (WGS) entry which is preliminary data.</text>
</comment>
<accession>A0ABD6W6Y4</accession>
<reference evidence="3 4" key="1">
    <citation type="submission" date="2018-02" db="EMBL/GenBank/DDBJ databases">
        <title>Bacteriophage NCPPB3778 and a type I-E CRISPR drive the evolution of the US Biological Select Agent, Rathayibacter toxicus.</title>
        <authorList>
            <person name="Davis E.W.II."/>
            <person name="Tabima J.F."/>
            <person name="Weisberg A.J."/>
            <person name="Lopes L.D."/>
            <person name="Wiseman M.S."/>
            <person name="Wiseman M.S."/>
            <person name="Pupko T."/>
            <person name="Belcher M.S."/>
            <person name="Sechler A.J."/>
            <person name="Tancos M.A."/>
            <person name="Schroeder B.K."/>
            <person name="Murray T.D."/>
            <person name="Luster D.G."/>
            <person name="Schneider W.L."/>
            <person name="Rogers E."/>
            <person name="Andreote F.D."/>
            <person name="Grunwald N.J."/>
            <person name="Putnam M.L."/>
            <person name="Chang J.H."/>
        </authorList>
    </citation>
    <scope>NUCLEOTIDE SEQUENCE [LARGE SCALE GENOMIC DNA]</scope>
    <source>
        <strain evidence="2 4">AY1D6</strain>
        <strain evidence="1 3">AY1I9</strain>
    </source>
</reference>
<evidence type="ECO:0000313" key="1">
    <source>
        <dbReference type="EMBL" id="PPF11955.1"/>
    </source>
</evidence>
<dbReference type="Gene3D" id="1.10.10.10">
    <property type="entry name" value="Winged helix-like DNA-binding domain superfamily/Winged helix DNA-binding domain"/>
    <property type="match status" value="1"/>
</dbReference>
<organism evidence="1 3">
    <name type="scientific">Rathayibacter rathayi</name>
    <name type="common">Corynebacterium rathayi</name>
    <dbReference type="NCBI Taxonomy" id="33887"/>
    <lineage>
        <taxon>Bacteria</taxon>
        <taxon>Bacillati</taxon>
        <taxon>Actinomycetota</taxon>
        <taxon>Actinomycetes</taxon>
        <taxon>Micrococcales</taxon>
        <taxon>Microbacteriaceae</taxon>
        <taxon>Rathayibacter</taxon>
    </lineage>
</organism>
<keyword evidence="4" id="KW-1185">Reference proteome</keyword>
<dbReference type="AlphaFoldDB" id="A0ABD6W6Y4"/>
<proteinExistence type="predicted"/>
<name>A0ABD6W6Y4_RATRA</name>
<evidence type="ECO:0000313" key="3">
    <source>
        <dbReference type="Proteomes" id="UP000237881"/>
    </source>
</evidence>
<protein>
    <submittedName>
        <fullName evidence="1">ArsR family transcriptional regulator</fullName>
    </submittedName>
</protein>
<dbReference type="EMBL" id="PSVT01000059">
    <property type="protein sequence ID" value="PPH71279.1"/>
    <property type="molecule type" value="Genomic_DNA"/>
</dbReference>
<gene>
    <name evidence="1" type="ORF">C5C04_11500</name>
    <name evidence="2" type="ORF">C5C40_15245</name>
</gene>
<sequence length="116" mass="13057">MKVATDVFGNPTRAAIFEYVNEHPGCYFGELLGDVAPTLTKPAEDGKPERKMTRQNFAGHLKVMVDAGVIVTDLPEEERNRPQRPKYFVDAERTDAVIQAWIEHVEKFRTRPAAGT</sequence>
<dbReference type="InterPro" id="IPR036390">
    <property type="entry name" value="WH_DNA-bd_sf"/>
</dbReference>
<dbReference type="Proteomes" id="UP000237881">
    <property type="component" value="Unassembled WGS sequence"/>
</dbReference>
<dbReference type="InterPro" id="IPR036388">
    <property type="entry name" value="WH-like_DNA-bd_sf"/>
</dbReference>
<dbReference type="Proteomes" id="UP000239698">
    <property type="component" value="Unassembled WGS sequence"/>
</dbReference>
<evidence type="ECO:0000313" key="2">
    <source>
        <dbReference type="EMBL" id="PPH71279.1"/>
    </source>
</evidence>